<dbReference type="InterPro" id="IPR036691">
    <property type="entry name" value="Endo/exonu/phosph_ase_sf"/>
</dbReference>
<dbReference type="Pfam" id="PF03372">
    <property type="entry name" value="Exo_endo_phos"/>
    <property type="match status" value="1"/>
</dbReference>
<dbReference type="CDD" id="cd09084">
    <property type="entry name" value="EEP-2"/>
    <property type="match status" value="1"/>
</dbReference>
<keyword evidence="3" id="KW-0540">Nuclease</keyword>
<evidence type="ECO:0000313" key="11">
    <source>
        <dbReference type="EMBL" id="MFB9095863.1"/>
    </source>
</evidence>
<feature type="transmembrane region" description="Helical" evidence="9">
    <location>
        <begin position="38"/>
        <end position="61"/>
    </location>
</feature>
<dbReference type="PANTHER" id="PTHR15822:SF4">
    <property type="entry name" value="TYROSYL-DNA PHOSPHODIESTERASE 2"/>
    <property type="match status" value="1"/>
</dbReference>
<keyword evidence="11" id="KW-0255">Endonuclease</keyword>
<proteinExistence type="predicted"/>
<dbReference type="InterPro" id="IPR051547">
    <property type="entry name" value="TDP2-like"/>
</dbReference>
<accession>A0ABV5GKF7</accession>
<dbReference type="InterPro" id="IPR005135">
    <property type="entry name" value="Endo/exonuclease/phosphatase"/>
</dbReference>
<keyword evidence="7" id="KW-0460">Magnesium</keyword>
<evidence type="ECO:0000256" key="8">
    <source>
        <dbReference type="ARBA" id="ARBA00023204"/>
    </source>
</evidence>
<feature type="domain" description="Endonuclease/exonuclease/phosphatase" evidence="10">
    <location>
        <begin position="103"/>
        <end position="332"/>
    </location>
</feature>
<feature type="transmembrane region" description="Helical" evidence="9">
    <location>
        <begin position="68"/>
        <end position="86"/>
    </location>
</feature>
<keyword evidence="5" id="KW-0227">DNA damage</keyword>
<evidence type="ECO:0000256" key="3">
    <source>
        <dbReference type="ARBA" id="ARBA00022722"/>
    </source>
</evidence>
<evidence type="ECO:0000256" key="6">
    <source>
        <dbReference type="ARBA" id="ARBA00022801"/>
    </source>
</evidence>
<keyword evidence="8" id="KW-0234">DNA repair</keyword>
<comment type="cofactor">
    <cofactor evidence="1">
        <name>Mn(2+)</name>
        <dbReference type="ChEBI" id="CHEBI:29035"/>
    </cofactor>
</comment>
<dbReference type="SUPFAM" id="SSF56219">
    <property type="entry name" value="DNase I-like"/>
    <property type="match status" value="1"/>
</dbReference>
<keyword evidence="9" id="KW-1133">Transmembrane helix</keyword>
<dbReference type="Gene3D" id="3.60.10.10">
    <property type="entry name" value="Endonuclease/exonuclease/phosphatase"/>
    <property type="match status" value="1"/>
</dbReference>
<evidence type="ECO:0000256" key="5">
    <source>
        <dbReference type="ARBA" id="ARBA00022763"/>
    </source>
</evidence>
<dbReference type="GO" id="GO:0004519">
    <property type="term" value="F:endonuclease activity"/>
    <property type="evidence" value="ECO:0007669"/>
    <property type="project" value="UniProtKB-KW"/>
</dbReference>
<dbReference type="EMBL" id="JBHMEY010000011">
    <property type="protein sequence ID" value="MFB9095863.1"/>
    <property type="molecule type" value="Genomic_DNA"/>
</dbReference>
<protein>
    <submittedName>
        <fullName evidence="11">Endonuclease/exonuclease/phosphatase family protein</fullName>
    </submittedName>
</protein>
<dbReference type="PANTHER" id="PTHR15822">
    <property type="entry name" value="TRAF AND TNF RECEPTOR-ASSOCIATED PROTEIN"/>
    <property type="match status" value="1"/>
</dbReference>
<evidence type="ECO:0000259" key="10">
    <source>
        <dbReference type="Pfam" id="PF03372"/>
    </source>
</evidence>
<organism evidence="11 12">
    <name type="scientific">Flavobacterium jumunjinense</name>
    <dbReference type="NCBI Taxonomy" id="998845"/>
    <lineage>
        <taxon>Bacteria</taxon>
        <taxon>Pseudomonadati</taxon>
        <taxon>Bacteroidota</taxon>
        <taxon>Flavobacteriia</taxon>
        <taxon>Flavobacteriales</taxon>
        <taxon>Flavobacteriaceae</taxon>
        <taxon>Flavobacterium</taxon>
    </lineage>
</organism>
<keyword evidence="12" id="KW-1185">Reference proteome</keyword>
<sequence length="349" mass="41219">MREESLFSRLLFFVNKVLALLTFLAYILPFLAPKLFPFLSVLTLLLPMFLIFNFIFFIIWLLQLKRKALLSGFVLLIGITFISKLYRFSDTNLEVESEDFTLMSYNVRLFNKYEWLPNKKVPSDISDVIQNYNPDILCLQEYTPNEEVRLRNFRFKNVEVEGDKNKYGQAIFSKYEIINRGKIDFPDSNNNVIFADIVKFKDTIRVYSMHLQSVKISTDIHEKLNESKSKFIFKRISEAFKQQQMQSELIKEHYLGCAYPKIICGDMNNSAFSYVYRNIKGEMSDAFEESGLGFGKSYNFKYYPARIDYVFAEKTFEIKEFITNNQVKLSDHFPVITRLKIKEKKEDKK</sequence>
<evidence type="ECO:0000256" key="7">
    <source>
        <dbReference type="ARBA" id="ARBA00022842"/>
    </source>
</evidence>
<keyword evidence="9" id="KW-0812">Transmembrane</keyword>
<keyword evidence="6" id="KW-0378">Hydrolase</keyword>
<feature type="transmembrane region" description="Helical" evidence="9">
    <location>
        <begin position="12"/>
        <end position="32"/>
    </location>
</feature>
<evidence type="ECO:0000256" key="2">
    <source>
        <dbReference type="ARBA" id="ARBA00001946"/>
    </source>
</evidence>
<name>A0ABV5GKF7_9FLAO</name>
<comment type="cofactor">
    <cofactor evidence="2">
        <name>Mg(2+)</name>
        <dbReference type="ChEBI" id="CHEBI:18420"/>
    </cofactor>
</comment>
<gene>
    <name evidence="11" type="ORF">ACFFVF_05000</name>
</gene>
<comment type="caution">
    <text evidence="11">The sequence shown here is derived from an EMBL/GenBank/DDBJ whole genome shotgun (WGS) entry which is preliminary data.</text>
</comment>
<evidence type="ECO:0000256" key="4">
    <source>
        <dbReference type="ARBA" id="ARBA00022723"/>
    </source>
</evidence>
<evidence type="ECO:0000256" key="1">
    <source>
        <dbReference type="ARBA" id="ARBA00001936"/>
    </source>
</evidence>
<dbReference type="Proteomes" id="UP001589607">
    <property type="component" value="Unassembled WGS sequence"/>
</dbReference>
<keyword evidence="9" id="KW-0472">Membrane</keyword>
<evidence type="ECO:0000256" key="9">
    <source>
        <dbReference type="SAM" id="Phobius"/>
    </source>
</evidence>
<keyword evidence="4" id="KW-0479">Metal-binding</keyword>
<reference evidence="11 12" key="1">
    <citation type="submission" date="2024-09" db="EMBL/GenBank/DDBJ databases">
        <authorList>
            <person name="Sun Q."/>
            <person name="Mori K."/>
        </authorList>
    </citation>
    <scope>NUCLEOTIDE SEQUENCE [LARGE SCALE GENOMIC DNA]</scope>
    <source>
        <strain evidence="11 12">CECT 7955</strain>
    </source>
</reference>
<dbReference type="RefSeq" id="WP_236453331.1">
    <property type="nucleotide sequence ID" value="NZ_CBCSGE010000028.1"/>
</dbReference>
<evidence type="ECO:0000313" key="12">
    <source>
        <dbReference type="Proteomes" id="UP001589607"/>
    </source>
</evidence>